<accession>A0A026VZF6</accession>
<dbReference type="EMBL" id="KK107549">
    <property type="protein sequence ID" value="EZA49060.1"/>
    <property type="molecule type" value="Genomic_DNA"/>
</dbReference>
<dbReference type="Proteomes" id="UP000053097">
    <property type="component" value="Unassembled WGS sequence"/>
</dbReference>
<name>A0A026VZF6_OOCBI</name>
<organism evidence="1 2">
    <name type="scientific">Ooceraea biroi</name>
    <name type="common">Clonal raider ant</name>
    <name type="synonym">Cerapachys biroi</name>
    <dbReference type="NCBI Taxonomy" id="2015173"/>
    <lineage>
        <taxon>Eukaryota</taxon>
        <taxon>Metazoa</taxon>
        <taxon>Ecdysozoa</taxon>
        <taxon>Arthropoda</taxon>
        <taxon>Hexapoda</taxon>
        <taxon>Insecta</taxon>
        <taxon>Pterygota</taxon>
        <taxon>Neoptera</taxon>
        <taxon>Endopterygota</taxon>
        <taxon>Hymenoptera</taxon>
        <taxon>Apocrita</taxon>
        <taxon>Aculeata</taxon>
        <taxon>Formicoidea</taxon>
        <taxon>Formicidae</taxon>
        <taxon>Dorylinae</taxon>
        <taxon>Ooceraea</taxon>
    </lineage>
</organism>
<evidence type="ECO:0000313" key="2">
    <source>
        <dbReference type="Proteomes" id="UP000053097"/>
    </source>
</evidence>
<protein>
    <submittedName>
        <fullName evidence="1">Uncharacterized protein</fullName>
    </submittedName>
</protein>
<sequence length="55" mass="6582">MIQKLFILLKQTVYVEELQELQGQQLILNRYKTMSMDMAQKITNNLPQFLIKKKP</sequence>
<evidence type="ECO:0000313" key="1">
    <source>
        <dbReference type="EMBL" id="EZA49060.1"/>
    </source>
</evidence>
<keyword evidence="2" id="KW-1185">Reference proteome</keyword>
<reference evidence="1 2" key="1">
    <citation type="journal article" date="2014" name="Curr. Biol.">
        <title>The genome of the clonal raider ant Cerapachys biroi.</title>
        <authorList>
            <person name="Oxley P.R."/>
            <person name="Ji L."/>
            <person name="Fetter-Pruneda I."/>
            <person name="McKenzie S.K."/>
            <person name="Li C."/>
            <person name="Hu H."/>
            <person name="Zhang G."/>
            <person name="Kronauer D.J."/>
        </authorList>
    </citation>
    <scope>NUCLEOTIDE SEQUENCE [LARGE SCALE GENOMIC DNA]</scope>
</reference>
<proteinExistence type="predicted"/>
<dbReference type="AlphaFoldDB" id="A0A026VZF6"/>
<gene>
    <name evidence="1" type="ORF">X777_12663</name>
</gene>